<name>A0A5C5BD09_9MICO</name>
<accession>A0A5C5BD09</accession>
<proteinExistence type="predicted"/>
<dbReference type="AlphaFoldDB" id="A0A5C5BD09"/>
<keyword evidence="2" id="KW-1185">Reference proteome</keyword>
<dbReference type="EMBL" id="VENP01000009">
    <property type="protein sequence ID" value="TNU76256.1"/>
    <property type="molecule type" value="Genomic_DNA"/>
</dbReference>
<reference evidence="1 2" key="1">
    <citation type="submission" date="2019-06" db="EMBL/GenBank/DDBJ databases">
        <title>Draft genome sequence of Miniimonas arenae KCTC 19750T isolated from sea sand.</title>
        <authorList>
            <person name="Park S.-J."/>
        </authorList>
    </citation>
    <scope>NUCLEOTIDE SEQUENCE [LARGE SCALE GENOMIC DNA]</scope>
    <source>
        <strain evidence="1 2">KCTC 19750</strain>
    </source>
</reference>
<dbReference type="Proteomes" id="UP000313849">
    <property type="component" value="Unassembled WGS sequence"/>
</dbReference>
<evidence type="ECO:0000313" key="2">
    <source>
        <dbReference type="Proteomes" id="UP000313849"/>
    </source>
</evidence>
<dbReference type="InterPro" id="IPR044918">
    <property type="entry name" value="DUF3349_helical"/>
</dbReference>
<dbReference type="InterPro" id="IPR021784">
    <property type="entry name" value="DUF3349"/>
</dbReference>
<organism evidence="1 2">
    <name type="scientific">Miniimonas arenae</name>
    <dbReference type="NCBI Taxonomy" id="676201"/>
    <lineage>
        <taxon>Bacteria</taxon>
        <taxon>Bacillati</taxon>
        <taxon>Actinomycetota</taxon>
        <taxon>Actinomycetes</taxon>
        <taxon>Micrococcales</taxon>
        <taxon>Beutenbergiaceae</taxon>
        <taxon>Miniimonas</taxon>
    </lineage>
</organism>
<evidence type="ECO:0000313" key="1">
    <source>
        <dbReference type="EMBL" id="TNU76256.1"/>
    </source>
</evidence>
<gene>
    <name evidence="1" type="ORF">FH969_03990</name>
</gene>
<sequence length="99" mass="10428">MSFTDSTRSVLAWLRAEGAGGCASHDLPVVVQALERTRLTDGEIALVVRELSPGDSHTCTRVDAAVAITHLIDALPHPDDLARVSYEVAALGHPLSDAA</sequence>
<protein>
    <submittedName>
        <fullName evidence="1">DUF3349 domain-containing protein</fullName>
    </submittedName>
</protein>
<dbReference type="RefSeq" id="WP_108718447.1">
    <property type="nucleotide sequence ID" value="NZ_DAMDJA010000011.1"/>
</dbReference>
<comment type="caution">
    <text evidence="1">The sequence shown here is derived from an EMBL/GenBank/DDBJ whole genome shotgun (WGS) entry which is preliminary data.</text>
</comment>
<dbReference type="Gene3D" id="1.10.150.430">
    <property type="entry name" value="DUF3349, helical bundle"/>
    <property type="match status" value="1"/>
</dbReference>
<dbReference type="Pfam" id="PF11829">
    <property type="entry name" value="DUF3349"/>
    <property type="match status" value="1"/>
</dbReference>
<dbReference type="OrthoDB" id="4350726at2"/>